<accession>A0A5C5VAA1</accession>
<dbReference type="RefSeq" id="WP_146561241.1">
    <property type="nucleotide sequence ID" value="NZ_SIHJ01000001.1"/>
</dbReference>
<dbReference type="EMBL" id="SIHJ01000001">
    <property type="protein sequence ID" value="TWT35231.1"/>
    <property type="molecule type" value="Genomic_DNA"/>
</dbReference>
<reference evidence="1 2" key="1">
    <citation type="submission" date="2019-02" db="EMBL/GenBank/DDBJ databases">
        <title>Deep-cultivation of Planctomycetes and their phenomic and genomic characterization uncovers novel biology.</title>
        <authorList>
            <person name="Wiegand S."/>
            <person name="Jogler M."/>
            <person name="Boedeker C."/>
            <person name="Pinto D."/>
            <person name="Vollmers J."/>
            <person name="Rivas-Marin E."/>
            <person name="Kohn T."/>
            <person name="Peeters S.H."/>
            <person name="Heuer A."/>
            <person name="Rast P."/>
            <person name="Oberbeckmann S."/>
            <person name="Bunk B."/>
            <person name="Jeske O."/>
            <person name="Meyerdierks A."/>
            <person name="Storesund J.E."/>
            <person name="Kallscheuer N."/>
            <person name="Luecker S."/>
            <person name="Lage O.M."/>
            <person name="Pohl T."/>
            <person name="Merkel B.J."/>
            <person name="Hornburger P."/>
            <person name="Mueller R.-W."/>
            <person name="Bruemmer F."/>
            <person name="Labrenz M."/>
            <person name="Spormann A.M."/>
            <person name="Op Den Camp H."/>
            <person name="Overmann J."/>
            <person name="Amann R."/>
            <person name="Jetten M.S.M."/>
            <person name="Mascher T."/>
            <person name="Medema M.H."/>
            <person name="Devos D.P."/>
            <person name="Kaster A.-K."/>
            <person name="Ovreas L."/>
            <person name="Rohde M."/>
            <person name="Galperin M.Y."/>
            <person name="Jogler C."/>
        </authorList>
    </citation>
    <scope>NUCLEOTIDE SEQUENCE [LARGE SCALE GENOMIC DNA]</scope>
    <source>
        <strain evidence="1 2">KOR34</strain>
    </source>
</reference>
<keyword evidence="2" id="KW-1185">Reference proteome</keyword>
<evidence type="ECO:0000313" key="2">
    <source>
        <dbReference type="Proteomes" id="UP000316714"/>
    </source>
</evidence>
<sequence>MAHLVSTLFHRSFPGPFDYFPSHDGVDETFELTCLTTDDFVIATHFWDEREWAETRIAVVAAVLNDSLGGEDEDFLAALNPQTLAHFRDQLPGPYFVKVEYCDYMGIQFCVNCRTSGETVIHTTQRYSALTACTVARNIAAVLNSAFLDDLIPAAIANAEARSPA</sequence>
<organism evidence="1 2">
    <name type="scientific">Posidoniimonas corsicana</name>
    <dbReference type="NCBI Taxonomy" id="1938618"/>
    <lineage>
        <taxon>Bacteria</taxon>
        <taxon>Pseudomonadati</taxon>
        <taxon>Planctomycetota</taxon>
        <taxon>Planctomycetia</taxon>
        <taxon>Pirellulales</taxon>
        <taxon>Lacipirellulaceae</taxon>
        <taxon>Posidoniimonas</taxon>
    </lineage>
</organism>
<evidence type="ECO:0000313" key="1">
    <source>
        <dbReference type="EMBL" id="TWT35231.1"/>
    </source>
</evidence>
<gene>
    <name evidence="1" type="ORF">KOR34_01190</name>
</gene>
<dbReference type="Proteomes" id="UP000316714">
    <property type="component" value="Unassembled WGS sequence"/>
</dbReference>
<protein>
    <submittedName>
        <fullName evidence="1">Uncharacterized protein</fullName>
    </submittedName>
</protein>
<comment type="caution">
    <text evidence="1">The sequence shown here is derived from an EMBL/GenBank/DDBJ whole genome shotgun (WGS) entry which is preliminary data.</text>
</comment>
<proteinExistence type="predicted"/>
<dbReference type="AlphaFoldDB" id="A0A5C5VAA1"/>
<dbReference type="OrthoDB" id="9923565at2"/>
<name>A0A5C5VAA1_9BACT</name>